<proteinExistence type="predicted"/>
<dbReference type="AlphaFoldDB" id="A0A5C4JCC4"/>
<gene>
    <name evidence="1" type="ORF">ETD83_16940</name>
</gene>
<sequence length="229" mass="25305">MGRQPLGCPFFLAVGLRPRPDETEAELRALAGFYDTVHLAEVVRLNEGFVSGARYELTEPADDETVPSWLAVYGIDGEESARAFVARQGERRPAYTTGPPAFYRAAVVWRMIWESAGSVGAPVPSPGKMAMIGMNPAADATDAEIAGFDDFYTRTHLPEIVSGLGYDRGTRFLLWHEFTHPAPGCPRYNAVYEAEDPEPRPPGVPPLTPGPRAWEERQVGWRVKYRRAG</sequence>
<dbReference type="Proteomes" id="UP000309174">
    <property type="component" value="Unassembled WGS sequence"/>
</dbReference>
<name>A0A5C4JCC4_9ACTN</name>
<comment type="caution">
    <text evidence="1">The sequence shown here is derived from an EMBL/GenBank/DDBJ whole genome shotgun (WGS) entry which is preliminary data.</text>
</comment>
<evidence type="ECO:0000313" key="1">
    <source>
        <dbReference type="EMBL" id="TMR00330.1"/>
    </source>
</evidence>
<reference evidence="1 2" key="1">
    <citation type="submission" date="2019-05" db="EMBL/GenBank/DDBJ databases">
        <title>Draft genome sequence of Actinomadura sp. 14C53.</title>
        <authorList>
            <person name="Saricaoglu S."/>
            <person name="Isik K."/>
        </authorList>
    </citation>
    <scope>NUCLEOTIDE SEQUENCE [LARGE SCALE GENOMIC DNA]</scope>
    <source>
        <strain evidence="1 2">14C53</strain>
    </source>
</reference>
<protein>
    <submittedName>
        <fullName evidence="1">Uncharacterized protein</fullName>
    </submittedName>
</protein>
<keyword evidence="2" id="KW-1185">Reference proteome</keyword>
<accession>A0A5C4JCC4</accession>
<dbReference type="OrthoDB" id="3481501at2"/>
<evidence type="ECO:0000313" key="2">
    <source>
        <dbReference type="Proteomes" id="UP000309174"/>
    </source>
</evidence>
<dbReference type="RefSeq" id="WP_138646092.1">
    <property type="nucleotide sequence ID" value="NZ_VCKW01000077.1"/>
</dbReference>
<dbReference type="EMBL" id="VCKW01000077">
    <property type="protein sequence ID" value="TMR00330.1"/>
    <property type="molecule type" value="Genomic_DNA"/>
</dbReference>
<organism evidence="1 2">
    <name type="scientific">Actinomadura soli</name>
    <dbReference type="NCBI Taxonomy" id="2508997"/>
    <lineage>
        <taxon>Bacteria</taxon>
        <taxon>Bacillati</taxon>
        <taxon>Actinomycetota</taxon>
        <taxon>Actinomycetes</taxon>
        <taxon>Streptosporangiales</taxon>
        <taxon>Thermomonosporaceae</taxon>
        <taxon>Actinomadura</taxon>
    </lineage>
</organism>